<dbReference type="EMBL" id="JAFNEN010000294">
    <property type="protein sequence ID" value="KAG8186644.1"/>
    <property type="molecule type" value="Genomic_DNA"/>
</dbReference>
<name>A0AAV6UR20_9ARAC</name>
<organism evidence="1 2">
    <name type="scientific">Oedothorax gibbosus</name>
    <dbReference type="NCBI Taxonomy" id="931172"/>
    <lineage>
        <taxon>Eukaryota</taxon>
        <taxon>Metazoa</taxon>
        <taxon>Ecdysozoa</taxon>
        <taxon>Arthropoda</taxon>
        <taxon>Chelicerata</taxon>
        <taxon>Arachnida</taxon>
        <taxon>Araneae</taxon>
        <taxon>Araneomorphae</taxon>
        <taxon>Entelegynae</taxon>
        <taxon>Araneoidea</taxon>
        <taxon>Linyphiidae</taxon>
        <taxon>Erigoninae</taxon>
        <taxon>Oedothorax</taxon>
    </lineage>
</organism>
<dbReference type="AlphaFoldDB" id="A0AAV6UR20"/>
<dbReference type="Proteomes" id="UP000827092">
    <property type="component" value="Unassembled WGS sequence"/>
</dbReference>
<protein>
    <submittedName>
        <fullName evidence="1">Uncharacterized protein</fullName>
    </submittedName>
</protein>
<sequence length="151" mass="17031">MLKIIQKVLLRLIWSRISDTCHRWNTSLAHQGVNCVAKSDGPFPAMTMTDDGDILPPHLLGAGATHVEEILMKMLANMLSELLGDGNVIFNLRSMSSNKSQPFPKYDDVDHLPHQGRPKTNCPMTDKTTNLPAKDVHNVFMENEWLMPLWP</sequence>
<comment type="caution">
    <text evidence="1">The sequence shown here is derived from an EMBL/GenBank/DDBJ whole genome shotgun (WGS) entry which is preliminary data.</text>
</comment>
<accession>A0AAV6UR20</accession>
<reference evidence="1 2" key="1">
    <citation type="journal article" date="2022" name="Nat. Ecol. Evol.">
        <title>A masculinizing supergene underlies an exaggerated male reproductive morph in a spider.</title>
        <authorList>
            <person name="Hendrickx F."/>
            <person name="De Corte Z."/>
            <person name="Sonet G."/>
            <person name="Van Belleghem S.M."/>
            <person name="Kostlbacher S."/>
            <person name="Vangestel C."/>
        </authorList>
    </citation>
    <scope>NUCLEOTIDE SEQUENCE [LARGE SCALE GENOMIC DNA]</scope>
    <source>
        <strain evidence="1">W744_W776</strain>
    </source>
</reference>
<evidence type="ECO:0000313" key="2">
    <source>
        <dbReference type="Proteomes" id="UP000827092"/>
    </source>
</evidence>
<proteinExistence type="predicted"/>
<gene>
    <name evidence="1" type="ORF">JTE90_014720</name>
</gene>
<evidence type="ECO:0000313" key="1">
    <source>
        <dbReference type="EMBL" id="KAG8186644.1"/>
    </source>
</evidence>
<keyword evidence="2" id="KW-1185">Reference proteome</keyword>